<accession>A0A5B6VMV6</accession>
<evidence type="ECO:0000259" key="1">
    <source>
        <dbReference type="Pfam" id="PF00078"/>
    </source>
</evidence>
<feature type="domain" description="Reverse transcriptase" evidence="1">
    <location>
        <begin position="55"/>
        <end position="185"/>
    </location>
</feature>
<sequence>MEPSLPSGKEVEFGIELYLGTTSVSIVAYHMEPKELKDLKLQFVSSWGTLVLFVKKDGTLRLCIDYRQLNKLTIKNKYPLSMIEDLFLKIDLRSWYYQLKVKDDDVMKTTFRTHYGHFKFLVMPFELTNALAAFMDMMNSVFRSYLDRFVFFIDDILDKHDEHLRVVLQVLREKQLYAKLSKCVF</sequence>
<dbReference type="CDD" id="cd01647">
    <property type="entry name" value="RT_LTR"/>
    <property type="match status" value="1"/>
</dbReference>
<dbReference type="InterPro" id="IPR043502">
    <property type="entry name" value="DNA/RNA_pol_sf"/>
</dbReference>
<organism evidence="2 3">
    <name type="scientific">Gossypium australe</name>
    <dbReference type="NCBI Taxonomy" id="47621"/>
    <lineage>
        <taxon>Eukaryota</taxon>
        <taxon>Viridiplantae</taxon>
        <taxon>Streptophyta</taxon>
        <taxon>Embryophyta</taxon>
        <taxon>Tracheophyta</taxon>
        <taxon>Spermatophyta</taxon>
        <taxon>Magnoliopsida</taxon>
        <taxon>eudicotyledons</taxon>
        <taxon>Gunneridae</taxon>
        <taxon>Pentapetalae</taxon>
        <taxon>rosids</taxon>
        <taxon>malvids</taxon>
        <taxon>Malvales</taxon>
        <taxon>Malvaceae</taxon>
        <taxon>Malvoideae</taxon>
        <taxon>Gossypium</taxon>
    </lineage>
</organism>
<dbReference type="Proteomes" id="UP000325315">
    <property type="component" value="Unassembled WGS sequence"/>
</dbReference>
<evidence type="ECO:0000313" key="2">
    <source>
        <dbReference type="EMBL" id="KAA3470397.1"/>
    </source>
</evidence>
<gene>
    <name evidence="2" type="ORF">EPI10_016109</name>
</gene>
<dbReference type="AlphaFoldDB" id="A0A5B6VMV6"/>
<dbReference type="InterPro" id="IPR053134">
    <property type="entry name" value="RNA-dir_DNA_polymerase"/>
</dbReference>
<proteinExistence type="predicted"/>
<name>A0A5B6VMV6_9ROSI</name>
<dbReference type="Gene3D" id="3.30.70.270">
    <property type="match status" value="1"/>
</dbReference>
<evidence type="ECO:0000313" key="3">
    <source>
        <dbReference type="Proteomes" id="UP000325315"/>
    </source>
</evidence>
<dbReference type="PANTHER" id="PTHR24559">
    <property type="entry name" value="TRANSPOSON TY3-I GAG-POL POLYPROTEIN"/>
    <property type="match status" value="1"/>
</dbReference>
<dbReference type="Pfam" id="PF00078">
    <property type="entry name" value="RVT_1"/>
    <property type="match status" value="1"/>
</dbReference>
<comment type="caution">
    <text evidence="2">The sequence shown here is derived from an EMBL/GenBank/DDBJ whole genome shotgun (WGS) entry which is preliminary data.</text>
</comment>
<dbReference type="Gene3D" id="3.10.10.10">
    <property type="entry name" value="HIV Type 1 Reverse Transcriptase, subunit A, domain 1"/>
    <property type="match status" value="1"/>
</dbReference>
<dbReference type="SUPFAM" id="SSF56672">
    <property type="entry name" value="DNA/RNA polymerases"/>
    <property type="match status" value="1"/>
</dbReference>
<dbReference type="InterPro" id="IPR000477">
    <property type="entry name" value="RT_dom"/>
</dbReference>
<dbReference type="OrthoDB" id="407598at2759"/>
<protein>
    <submittedName>
        <fullName evidence="2">Retrotransposable element Tf2</fullName>
    </submittedName>
</protein>
<reference evidence="3" key="1">
    <citation type="journal article" date="2019" name="Plant Biotechnol. J.">
        <title>Genome sequencing of the Australian wild diploid species Gossypium australe highlights disease resistance and delayed gland morphogenesis.</title>
        <authorList>
            <person name="Cai Y."/>
            <person name="Cai X."/>
            <person name="Wang Q."/>
            <person name="Wang P."/>
            <person name="Zhang Y."/>
            <person name="Cai C."/>
            <person name="Xu Y."/>
            <person name="Wang K."/>
            <person name="Zhou Z."/>
            <person name="Wang C."/>
            <person name="Geng S."/>
            <person name="Li B."/>
            <person name="Dong Q."/>
            <person name="Hou Y."/>
            <person name="Wang H."/>
            <person name="Ai P."/>
            <person name="Liu Z."/>
            <person name="Yi F."/>
            <person name="Sun M."/>
            <person name="An G."/>
            <person name="Cheng J."/>
            <person name="Zhang Y."/>
            <person name="Shi Q."/>
            <person name="Xie Y."/>
            <person name="Shi X."/>
            <person name="Chang Y."/>
            <person name="Huang F."/>
            <person name="Chen Y."/>
            <person name="Hong S."/>
            <person name="Mi L."/>
            <person name="Sun Q."/>
            <person name="Zhang L."/>
            <person name="Zhou B."/>
            <person name="Peng R."/>
            <person name="Zhang X."/>
            <person name="Liu F."/>
        </authorList>
    </citation>
    <scope>NUCLEOTIDE SEQUENCE [LARGE SCALE GENOMIC DNA]</scope>
    <source>
        <strain evidence="3">cv. PA1801</strain>
    </source>
</reference>
<keyword evidence="3" id="KW-1185">Reference proteome</keyword>
<dbReference type="EMBL" id="SMMG02000006">
    <property type="protein sequence ID" value="KAA3470397.1"/>
    <property type="molecule type" value="Genomic_DNA"/>
</dbReference>
<dbReference type="InterPro" id="IPR043128">
    <property type="entry name" value="Rev_trsase/Diguanyl_cyclase"/>
</dbReference>
<dbReference type="PANTHER" id="PTHR24559:SF444">
    <property type="entry name" value="REVERSE TRANSCRIPTASE DOMAIN-CONTAINING PROTEIN"/>
    <property type="match status" value="1"/>
</dbReference>